<evidence type="ECO:0000313" key="1">
    <source>
        <dbReference type="EMBL" id="JAD44768.1"/>
    </source>
</evidence>
<reference evidence="1" key="1">
    <citation type="submission" date="2014-09" db="EMBL/GenBank/DDBJ databases">
        <authorList>
            <person name="Magalhaes I.L.F."/>
            <person name="Oliveira U."/>
            <person name="Santos F.R."/>
            <person name="Vidigal T.H.D.A."/>
            <person name="Brescovit A.D."/>
            <person name="Santos A.J."/>
        </authorList>
    </citation>
    <scope>NUCLEOTIDE SEQUENCE</scope>
    <source>
        <tissue evidence="1">Shoot tissue taken approximately 20 cm above the soil surface</tissue>
    </source>
</reference>
<dbReference type="AlphaFoldDB" id="A0A0A9A4B1"/>
<dbReference type="EMBL" id="GBRH01253127">
    <property type="protein sequence ID" value="JAD44768.1"/>
    <property type="molecule type" value="Transcribed_RNA"/>
</dbReference>
<sequence length="16" mass="1931">MKSADKYFSKKLIRIC</sequence>
<organism evidence="1">
    <name type="scientific">Arundo donax</name>
    <name type="common">Giant reed</name>
    <name type="synonym">Donax arundinaceus</name>
    <dbReference type="NCBI Taxonomy" id="35708"/>
    <lineage>
        <taxon>Eukaryota</taxon>
        <taxon>Viridiplantae</taxon>
        <taxon>Streptophyta</taxon>
        <taxon>Embryophyta</taxon>
        <taxon>Tracheophyta</taxon>
        <taxon>Spermatophyta</taxon>
        <taxon>Magnoliopsida</taxon>
        <taxon>Liliopsida</taxon>
        <taxon>Poales</taxon>
        <taxon>Poaceae</taxon>
        <taxon>PACMAD clade</taxon>
        <taxon>Arundinoideae</taxon>
        <taxon>Arundineae</taxon>
        <taxon>Arundo</taxon>
    </lineage>
</organism>
<proteinExistence type="predicted"/>
<name>A0A0A9A4B1_ARUDO</name>
<reference evidence="1" key="2">
    <citation type="journal article" date="2015" name="Data Brief">
        <title>Shoot transcriptome of the giant reed, Arundo donax.</title>
        <authorList>
            <person name="Barrero R.A."/>
            <person name="Guerrero F.D."/>
            <person name="Moolhuijzen P."/>
            <person name="Goolsby J.A."/>
            <person name="Tidwell J."/>
            <person name="Bellgard S.E."/>
            <person name="Bellgard M.I."/>
        </authorList>
    </citation>
    <scope>NUCLEOTIDE SEQUENCE</scope>
    <source>
        <tissue evidence="1">Shoot tissue taken approximately 20 cm above the soil surface</tissue>
    </source>
</reference>
<accession>A0A0A9A4B1</accession>
<protein>
    <submittedName>
        <fullName evidence="1">Uncharacterized protein</fullName>
    </submittedName>
</protein>